<evidence type="ECO:0000313" key="7">
    <source>
        <dbReference type="Proteomes" id="UP000189004"/>
    </source>
</evidence>
<reference evidence="7" key="1">
    <citation type="submission" date="2016-08" db="EMBL/GenBank/DDBJ databases">
        <authorList>
            <person name="Tokovenko B."/>
            <person name="Kalinowski J."/>
        </authorList>
    </citation>
    <scope>NUCLEOTIDE SEQUENCE [LARGE SCALE GENOMIC DNA]</scope>
    <source>
        <strain evidence="7">UTMC102</strain>
    </source>
</reference>
<dbReference type="CDD" id="cd02612">
    <property type="entry name" value="HAD_PGPPase"/>
    <property type="match status" value="1"/>
</dbReference>
<protein>
    <submittedName>
        <fullName evidence="6">HAD family hydrolase</fullName>
    </submittedName>
</protein>
<dbReference type="GO" id="GO:0046872">
    <property type="term" value="F:metal ion binding"/>
    <property type="evidence" value="ECO:0007669"/>
    <property type="project" value="UniProtKB-KW"/>
</dbReference>
<name>A0A1V3C196_9ACTN</name>
<dbReference type="Pfam" id="PF12710">
    <property type="entry name" value="HAD"/>
    <property type="match status" value="1"/>
</dbReference>
<dbReference type="PANTHER" id="PTHR43344:SF13">
    <property type="entry name" value="PHOSPHATASE RV3661-RELATED"/>
    <property type="match status" value="1"/>
</dbReference>
<evidence type="ECO:0000256" key="1">
    <source>
        <dbReference type="ARBA" id="ARBA00009184"/>
    </source>
</evidence>
<keyword evidence="4" id="KW-0460">Magnesium</keyword>
<evidence type="ECO:0000313" key="6">
    <source>
        <dbReference type="EMBL" id="OOC54140.1"/>
    </source>
</evidence>
<proteinExistence type="inferred from homology"/>
<dbReference type="NCBIfam" id="TIGR01490">
    <property type="entry name" value="HAD-SF-IB-hyp1"/>
    <property type="match status" value="1"/>
</dbReference>
<keyword evidence="7" id="KW-1185">Reference proteome</keyword>
<comment type="similarity">
    <text evidence="1">Belongs to the HAD-like hydrolase superfamily. SerB family.</text>
</comment>
<dbReference type="EMBL" id="MCOK01000001">
    <property type="protein sequence ID" value="OOC54140.1"/>
    <property type="molecule type" value="Genomic_DNA"/>
</dbReference>
<evidence type="ECO:0000256" key="3">
    <source>
        <dbReference type="ARBA" id="ARBA00022801"/>
    </source>
</evidence>
<organism evidence="6 7">
    <name type="scientific">Nocardiopsis sinuspersici</name>
    <dbReference type="NCBI Taxonomy" id="501010"/>
    <lineage>
        <taxon>Bacteria</taxon>
        <taxon>Bacillati</taxon>
        <taxon>Actinomycetota</taxon>
        <taxon>Actinomycetes</taxon>
        <taxon>Streptosporangiales</taxon>
        <taxon>Nocardiopsidaceae</taxon>
        <taxon>Nocardiopsis</taxon>
    </lineage>
</organism>
<accession>A0A1V3C196</accession>
<dbReference type="Gene3D" id="3.40.50.1000">
    <property type="entry name" value="HAD superfamily/HAD-like"/>
    <property type="match status" value="1"/>
</dbReference>
<evidence type="ECO:0000256" key="2">
    <source>
        <dbReference type="ARBA" id="ARBA00022723"/>
    </source>
</evidence>
<dbReference type="Proteomes" id="UP000189004">
    <property type="component" value="Unassembled WGS sequence"/>
</dbReference>
<dbReference type="STRING" id="501010.NOSIN_10240"/>
<evidence type="ECO:0000256" key="4">
    <source>
        <dbReference type="ARBA" id="ARBA00022842"/>
    </source>
</evidence>
<dbReference type="RefSeq" id="WP_236743341.1">
    <property type="nucleotide sequence ID" value="NZ_MCOK01000001.1"/>
</dbReference>
<dbReference type="InterPro" id="IPR023214">
    <property type="entry name" value="HAD_sf"/>
</dbReference>
<feature type="region of interest" description="Disordered" evidence="5">
    <location>
        <begin position="262"/>
        <end position="283"/>
    </location>
</feature>
<dbReference type="InterPro" id="IPR050582">
    <property type="entry name" value="HAD-like_SerB"/>
</dbReference>
<dbReference type="Gene3D" id="1.20.1440.100">
    <property type="entry name" value="SG protein - dephosphorylation function"/>
    <property type="match status" value="1"/>
</dbReference>
<keyword evidence="3 6" id="KW-0378">Hydrolase</keyword>
<sequence length="283" mass="30682">MSESERRYGPRYGAFFDVDETLISGKSMFSFLAFYLRERDEPPSVYERMAAELRRRARKGAPREAVNRAYYRFYRGEPRDRIAASGRRWFAERAADPDFFHAGAVRELDRHRTAGADVVLLSGSFFACLDPVAEALGATVALGSEPLVRGGLLTGEVGRTMIGRAKGEAAAEFAASRGLSLPDSHGYGDHISDLALLEAVGHPHVVEGDPALREHAIARGWPVLDAPSPSPRARGGARSTRRTGRHGDECCCGCALASWSAGTDTHTHTASEPAGRPTETGVR</sequence>
<feature type="region of interest" description="Disordered" evidence="5">
    <location>
        <begin position="223"/>
        <end position="247"/>
    </location>
</feature>
<dbReference type="AlphaFoldDB" id="A0A1V3C196"/>
<dbReference type="InterPro" id="IPR006385">
    <property type="entry name" value="HAD_hydro_SerB1"/>
</dbReference>
<evidence type="ECO:0000256" key="5">
    <source>
        <dbReference type="SAM" id="MobiDB-lite"/>
    </source>
</evidence>
<dbReference type="GO" id="GO:0016787">
    <property type="term" value="F:hydrolase activity"/>
    <property type="evidence" value="ECO:0007669"/>
    <property type="project" value="UniProtKB-KW"/>
</dbReference>
<gene>
    <name evidence="6" type="ORF">NOSIN_10240</name>
</gene>
<dbReference type="PANTHER" id="PTHR43344">
    <property type="entry name" value="PHOSPHOSERINE PHOSPHATASE"/>
    <property type="match status" value="1"/>
</dbReference>
<dbReference type="InterPro" id="IPR036412">
    <property type="entry name" value="HAD-like_sf"/>
</dbReference>
<keyword evidence="2" id="KW-0479">Metal-binding</keyword>
<dbReference type="SUPFAM" id="SSF56784">
    <property type="entry name" value="HAD-like"/>
    <property type="match status" value="1"/>
</dbReference>
<dbReference type="NCBIfam" id="TIGR01488">
    <property type="entry name" value="HAD-SF-IB"/>
    <property type="match status" value="1"/>
</dbReference>
<comment type="caution">
    <text evidence="6">The sequence shown here is derived from an EMBL/GenBank/DDBJ whole genome shotgun (WGS) entry which is preliminary data.</text>
</comment>